<dbReference type="EMBL" id="FIZP01000001">
    <property type="protein sequence ID" value="CZE46245.1"/>
    <property type="molecule type" value="Genomic_DNA"/>
</dbReference>
<proteinExistence type="predicted"/>
<gene>
    <name evidence="1" type="ORF">ERS672216_00270</name>
</gene>
<sequence length="59" mass="6681">MFESCVNLNGSKTRAILDKADAEFESCVNLNGSKTNSLFMCDEKRVRELFNANISNKIY</sequence>
<organism evidence="1 2">
    <name type="scientific">Campylobacter geochelonis</name>
    <dbReference type="NCBI Taxonomy" id="1780362"/>
    <lineage>
        <taxon>Bacteria</taxon>
        <taxon>Pseudomonadati</taxon>
        <taxon>Campylobacterota</taxon>
        <taxon>Epsilonproteobacteria</taxon>
        <taxon>Campylobacterales</taxon>
        <taxon>Campylobacteraceae</taxon>
        <taxon>Campylobacter</taxon>
    </lineage>
</organism>
<keyword evidence="2" id="KW-1185">Reference proteome</keyword>
<dbReference type="AlphaFoldDB" id="A0A128EBB6"/>
<evidence type="ECO:0000313" key="1">
    <source>
        <dbReference type="EMBL" id="CZE46245.1"/>
    </source>
</evidence>
<reference evidence="1 2" key="1">
    <citation type="submission" date="2016-02" db="EMBL/GenBank/DDBJ databases">
        <authorList>
            <consortium name="Pathogen Informatics"/>
        </authorList>
    </citation>
    <scope>NUCLEOTIDE SEQUENCE [LARGE SCALE GENOMIC DNA]</scope>
    <source>
        <strain evidence="1 2">RC20</strain>
    </source>
</reference>
<name>A0A128EBB6_9BACT</name>
<evidence type="ECO:0000313" key="2">
    <source>
        <dbReference type="Proteomes" id="UP000069632"/>
    </source>
</evidence>
<protein>
    <submittedName>
        <fullName evidence="1">Uncharacterized protein</fullName>
    </submittedName>
</protein>
<dbReference type="Proteomes" id="UP000069632">
    <property type="component" value="Unassembled WGS sequence"/>
</dbReference>
<accession>A0A128EBB6</accession>